<evidence type="ECO:0000313" key="3">
    <source>
        <dbReference type="Proteomes" id="UP000037035"/>
    </source>
</evidence>
<feature type="region of interest" description="Disordered" evidence="1">
    <location>
        <begin position="1"/>
        <end position="106"/>
    </location>
</feature>
<feature type="compositionally biased region" description="Polar residues" evidence="1">
    <location>
        <begin position="1"/>
        <end position="18"/>
    </location>
</feature>
<organism evidence="2 3">
    <name type="scientific">Puccinia sorghi</name>
    <dbReference type="NCBI Taxonomy" id="27349"/>
    <lineage>
        <taxon>Eukaryota</taxon>
        <taxon>Fungi</taxon>
        <taxon>Dikarya</taxon>
        <taxon>Basidiomycota</taxon>
        <taxon>Pucciniomycotina</taxon>
        <taxon>Pucciniomycetes</taxon>
        <taxon>Pucciniales</taxon>
        <taxon>Pucciniaceae</taxon>
        <taxon>Puccinia</taxon>
    </lineage>
</organism>
<keyword evidence="3" id="KW-1185">Reference proteome</keyword>
<dbReference type="Proteomes" id="UP000037035">
    <property type="component" value="Unassembled WGS sequence"/>
</dbReference>
<feature type="compositionally biased region" description="Polar residues" evidence="1">
    <location>
        <begin position="67"/>
        <end position="76"/>
    </location>
</feature>
<feature type="region of interest" description="Disordered" evidence="1">
    <location>
        <begin position="148"/>
        <end position="204"/>
    </location>
</feature>
<accession>A0A0L6V0V5</accession>
<gene>
    <name evidence="2" type="ORF">VP01_2964g3</name>
</gene>
<sequence length="271" mass="30369">DYHNANPHNHPSTQHPQSFPQPPTAHAVRTSTDVRPAPIIEKPRTHTRLIIHDSDSDEPEVPEQPPAGTSVSSSPRPSEPLGTDLQDVNQRPASHSCPRHWPDPSRKMKVPLIKQYLYEFGICYGRRELKDSLLARYQLLFESEKRKIAQKKVTDPPRIPTTAKKKPHDSPAVQEEPRRGQPPILNNTGRSNSPVVPNQPSPQLADHALSCVNVNESSLVDARTKKSSEVINLMDVDSMPVVNWASEVYTWQGSQSGNLLVSQKRIIRQQS</sequence>
<feature type="non-terminal residue" evidence="2">
    <location>
        <position position="1"/>
    </location>
</feature>
<dbReference type="VEuPathDB" id="FungiDB:VP01_2964g3"/>
<evidence type="ECO:0000313" key="2">
    <source>
        <dbReference type="EMBL" id="KNZ54364.1"/>
    </source>
</evidence>
<evidence type="ECO:0000256" key="1">
    <source>
        <dbReference type="SAM" id="MobiDB-lite"/>
    </source>
</evidence>
<name>A0A0L6V0V5_9BASI</name>
<feature type="compositionally biased region" description="Low complexity" evidence="1">
    <location>
        <begin position="191"/>
        <end position="203"/>
    </location>
</feature>
<reference evidence="2 3" key="1">
    <citation type="submission" date="2015-08" db="EMBL/GenBank/DDBJ databases">
        <title>Next Generation Sequencing and Analysis of the Genome of Puccinia sorghi L Schw, the Causal Agent of Maize Common Rust.</title>
        <authorList>
            <person name="Rochi L."/>
            <person name="Burguener G."/>
            <person name="Darino M."/>
            <person name="Turjanski A."/>
            <person name="Kreff E."/>
            <person name="Dieguez M.J."/>
            <person name="Sacco F."/>
        </authorList>
    </citation>
    <scope>NUCLEOTIDE SEQUENCE [LARGE SCALE GENOMIC DNA]</scope>
    <source>
        <strain evidence="2 3">RO10H11247</strain>
    </source>
</reference>
<comment type="caution">
    <text evidence="2">The sequence shown here is derived from an EMBL/GenBank/DDBJ whole genome shotgun (WGS) entry which is preliminary data.</text>
</comment>
<dbReference type="AlphaFoldDB" id="A0A0L6V0V5"/>
<proteinExistence type="predicted"/>
<dbReference type="EMBL" id="LAVV01007906">
    <property type="protein sequence ID" value="KNZ54364.1"/>
    <property type="molecule type" value="Genomic_DNA"/>
</dbReference>
<protein>
    <submittedName>
        <fullName evidence="2">Uncharacterized protein</fullName>
    </submittedName>
</protein>